<reference evidence="4" key="1">
    <citation type="journal article" date="2014" name="Int. J. Syst. Evol. Microbiol.">
        <title>Complete genome sequence of Corynebacterium casei LMG S-19264T (=DSM 44701T), isolated from a smear-ripened cheese.</title>
        <authorList>
            <consortium name="US DOE Joint Genome Institute (JGI-PGF)"/>
            <person name="Walter F."/>
            <person name="Albersmeier A."/>
            <person name="Kalinowski J."/>
            <person name="Ruckert C."/>
        </authorList>
    </citation>
    <scope>NUCLEOTIDE SEQUENCE</scope>
    <source>
        <strain evidence="4">CGMCC 1.15290</strain>
    </source>
</reference>
<dbReference type="InterPro" id="IPR009057">
    <property type="entry name" value="Homeodomain-like_sf"/>
</dbReference>
<keyword evidence="2" id="KW-0804">Transcription</keyword>
<dbReference type="InterPro" id="IPR018060">
    <property type="entry name" value="HTH_AraC"/>
</dbReference>
<dbReference type="GO" id="GO:0043565">
    <property type="term" value="F:sequence-specific DNA binding"/>
    <property type="evidence" value="ECO:0007669"/>
    <property type="project" value="InterPro"/>
</dbReference>
<dbReference type="PROSITE" id="PS01124">
    <property type="entry name" value="HTH_ARAC_FAMILY_2"/>
    <property type="match status" value="1"/>
</dbReference>
<dbReference type="InterPro" id="IPR053142">
    <property type="entry name" value="PchR_regulatory_protein"/>
</dbReference>
<dbReference type="SUPFAM" id="SSF46689">
    <property type="entry name" value="Homeodomain-like"/>
    <property type="match status" value="1"/>
</dbReference>
<name>A0A917MXM7_9BACT</name>
<evidence type="ECO:0000256" key="2">
    <source>
        <dbReference type="ARBA" id="ARBA00023163"/>
    </source>
</evidence>
<dbReference type="Proteomes" id="UP000627292">
    <property type="component" value="Unassembled WGS sequence"/>
</dbReference>
<protein>
    <recommendedName>
        <fullName evidence="3">HTH araC/xylS-type domain-containing protein</fullName>
    </recommendedName>
</protein>
<keyword evidence="5" id="KW-1185">Reference proteome</keyword>
<dbReference type="GO" id="GO:0003700">
    <property type="term" value="F:DNA-binding transcription factor activity"/>
    <property type="evidence" value="ECO:0007669"/>
    <property type="project" value="InterPro"/>
</dbReference>
<dbReference type="AlphaFoldDB" id="A0A917MXM7"/>
<feature type="domain" description="HTH araC/xylS-type" evidence="3">
    <location>
        <begin position="32"/>
        <end position="116"/>
    </location>
</feature>
<sequence>MSQSPKCYSKFVVNAVWMLKQQIDACPLKRNRIPDLLNETSVGTNMIRAAFREIVGVTIVQYQMRKRLEKAAAYLAEGEHSVQQVAVICGYRNKLANFSNDFRKIHGVPPREWVRKNEPVMSDVYVQLQQEPCLML</sequence>
<proteinExistence type="predicted"/>
<dbReference type="EMBL" id="BMIB01000004">
    <property type="protein sequence ID" value="GGH76155.1"/>
    <property type="molecule type" value="Genomic_DNA"/>
</dbReference>
<evidence type="ECO:0000259" key="3">
    <source>
        <dbReference type="PROSITE" id="PS01124"/>
    </source>
</evidence>
<comment type="caution">
    <text evidence="4">The sequence shown here is derived from an EMBL/GenBank/DDBJ whole genome shotgun (WGS) entry which is preliminary data.</text>
</comment>
<evidence type="ECO:0000313" key="5">
    <source>
        <dbReference type="Proteomes" id="UP000627292"/>
    </source>
</evidence>
<dbReference type="Gene3D" id="1.10.10.60">
    <property type="entry name" value="Homeodomain-like"/>
    <property type="match status" value="1"/>
</dbReference>
<organism evidence="4 5">
    <name type="scientific">Filimonas zeae</name>
    <dbReference type="NCBI Taxonomy" id="1737353"/>
    <lineage>
        <taxon>Bacteria</taxon>
        <taxon>Pseudomonadati</taxon>
        <taxon>Bacteroidota</taxon>
        <taxon>Chitinophagia</taxon>
        <taxon>Chitinophagales</taxon>
        <taxon>Chitinophagaceae</taxon>
        <taxon>Filimonas</taxon>
    </lineage>
</organism>
<evidence type="ECO:0000256" key="1">
    <source>
        <dbReference type="ARBA" id="ARBA00023015"/>
    </source>
</evidence>
<reference evidence="4" key="2">
    <citation type="submission" date="2020-09" db="EMBL/GenBank/DDBJ databases">
        <authorList>
            <person name="Sun Q."/>
            <person name="Zhou Y."/>
        </authorList>
    </citation>
    <scope>NUCLEOTIDE SEQUENCE</scope>
    <source>
        <strain evidence="4">CGMCC 1.15290</strain>
    </source>
</reference>
<evidence type="ECO:0000313" key="4">
    <source>
        <dbReference type="EMBL" id="GGH76155.1"/>
    </source>
</evidence>
<dbReference type="PANTHER" id="PTHR47893">
    <property type="entry name" value="REGULATORY PROTEIN PCHR"/>
    <property type="match status" value="1"/>
</dbReference>
<dbReference type="Pfam" id="PF12833">
    <property type="entry name" value="HTH_18"/>
    <property type="match status" value="1"/>
</dbReference>
<keyword evidence="1" id="KW-0805">Transcription regulation</keyword>
<gene>
    <name evidence="4" type="ORF">GCM10011379_40570</name>
</gene>
<dbReference type="PANTHER" id="PTHR47893:SF1">
    <property type="entry name" value="REGULATORY PROTEIN PCHR"/>
    <property type="match status" value="1"/>
</dbReference>
<accession>A0A917MXM7</accession>
<dbReference type="SMART" id="SM00342">
    <property type="entry name" value="HTH_ARAC"/>
    <property type="match status" value="1"/>
</dbReference>